<feature type="transmembrane region" description="Helical" evidence="1">
    <location>
        <begin position="47"/>
        <end position="69"/>
    </location>
</feature>
<sequence>MVLRLRCGWTWVWLVFVAGSLHFWPSCTWSMAHCDMLFGMREGVPHTSAFFLGFLAEILCNDTVFLMKIEGQSLLLKKRMIFPLNQFAQKTTKSPKACNLNPIAVRRQPPLLSTHKNIAHTDHIIETFETCPKQRKTPYTWHRL</sequence>
<keyword evidence="1" id="KW-1133">Transmembrane helix</keyword>
<name>A0A0A9E4G0_ARUDO</name>
<dbReference type="EMBL" id="GBRH01207018">
    <property type="protein sequence ID" value="JAD90877.1"/>
    <property type="molecule type" value="Transcribed_RNA"/>
</dbReference>
<keyword evidence="1" id="KW-0472">Membrane</keyword>
<evidence type="ECO:0000313" key="2">
    <source>
        <dbReference type="EMBL" id="JAD90877.1"/>
    </source>
</evidence>
<reference evidence="2" key="2">
    <citation type="journal article" date="2015" name="Data Brief">
        <title>Shoot transcriptome of the giant reed, Arundo donax.</title>
        <authorList>
            <person name="Barrero R.A."/>
            <person name="Guerrero F.D."/>
            <person name="Moolhuijzen P."/>
            <person name="Goolsby J.A."/>
            <person name="Tidwell J."/>
            <person name="Bellgard S.E."/>
            <person name="Bellgard M.I."/>
        </authorList>
    </citation>
    <scope>NUCLEOTIDE SEQUENCE</scope>
    <source>
        <tissue evidence="2">Shoot tissue taken approximately 20 cm above the soil surface</tissue>
    </source>
</reference>
<proteinExistence type="predicted"/>
<protein>
    <submittedName>
        <fullName evidence="2">Uncharacterized protein</fullName>
    </submittedName>
</protein>
<dbReference type="EMBL" id="GBRH01174672">
    <property type="protein sequence ID" value="JAE23224.1"/>
    <property type="molecule type" value="Transcribed_RNA"/>
</dbReference>
<reference evidence="2" key="1">
    <citation type="submission" date="2014-09" db="EMBL/GenBank/DDBJ databases">
        <authorList>
            <person name="Magalhaes I.L.F."/>
            <person name="Oliveira U."/>
            <person name="Santos F.R."/>
            <person name="Vidigal T.H.D.A."/>
            <person name="Brescovit A.D."/>
            <person name="Santos A.J."/>
        </authorList>
    </citation>
    <scope>NUCLEOTIDE SEQUENCE</scope>
    <source>
        <tissue evidence="2">Shoot tissue taken approximately 20 cm above the soil surface</tissue>
    </source>
</reference>
<evidence type="ECO:0000256" key="1">
    <source>
        <dbReference type="SAM" id="Phobius"/>
    </source>
</evidence>
<keyword evidence="1" id="KW-0812">Transmembrane</keyword>
<organism evidence="2">
    <name type="scientific">Arundo donax</name>
    <name type="common">Giant reed</name>
    <name type="synonym">Donax arundinaceus</name>
    <dbReference type="NCBI Taxonomy" id="35708"/>
    <lineage>
        <taxon>Eukaryota</taxon>
        <taxon>Viridiplantae</taxon>
        <taxon>Streptophyta</taxon>
        <taxon>Embryophyta</taxon>
        <taxon>Tracheophyta</taxon>
        <taxon>Spermatophyta</taxon>
        <taxon>Magnoliopsida</taxon>
        <taxon>Liliopsida</taxon>
        <taxon>Poales</taxon>
        <taxon>Poaceae</taxon>
        <taxon>PACMAD clade</taxon>
        <taxon>Arundinoideae</taxon>
        <taxon>Arundineae</taxon>
        <taxon>Arundo</taxon>
    </lineage>
</organism>
<dbReference type="AlphaFoldDB" id="A0A0A9E4G0"/>
<accession>A0A0A9E4G0</accession>